<dbReference type="Proteomes" id="UP000827549">
    <property type="component" value="Chromosome 3"/>
</dbReference>
<feature type="transmembrane region" description="Helical" evidence="7">
    <location>
        <begin position="348"/>
        <end position="367"/>
    </location>
</feature>
<dbReference type="GeneID" id="87808438"/>
<gene>
    <name evidence="9" type="primary">fmqE_0</name>
    <name evidence="9" type="ORF">LOC62_03G005209</name>
</gene>
<comment type="subcellular location">
    <subcellularLocation>
        <location evidence="1">Membrane</location>
        <topology evidence="1">Multi-pass membrane protein</topology>
    </subcellularLocation>
</comment>
<keyword evidence="3 7" id="KW-0812">Transmembrane</keyword>
<evidence type="ECO:0000256" key="3">
    <source>
        <dbReference type="ARBA" id="ARBA00022692"/>
    </source>
</evidence>
<feature type="domain" description="Major facilitator superfamily (MFS) profile" evidence="8">
    <location>
        <begin position="1"/>
        <end position="475"/>
    </location>
</feature>
<dbReference type="InterPro" id="IPR036259">
    <property type="entry name" value="MFS_trans_sf"/>
</dbReference>
<feature type="transmembrane region" description="Helical" evidence="7">
    <location>
        <begin position="453"/>
        <end position="471"/>
    </location>
</feature>
<dbReference type="PANTHER" id="PTHR48022:SF68">
    <property type="entry name" value="MAJOR FACILITATOR SUPERFAMILY (MFS) PROFILE DOMAIN-CONTAINING PROTEIN-RELATED"/>
    <property type="match status" value="1"/>
</dbReference>
<feature type="region of interest" description="Disordered" evidence="6">
    <location>
        <begin position="1"/>
        <end position="35"/>
    </location>
</feature>
<protein>
    <submittedName>
        <fullName evidence="9">MFS transporter fmqE</fullName>
    </submittedName>
</protein>
<sequence>MSLAPAVKPSADDAGDYKDSPQLLDEQAPGSNSDTDTKVIASEFLHLSRWQTTKTFWRATLCCFFGGVCVLMEGYQGSITGSIVSNVGFIDQFGTYNPATGKKSLAAEYVSAWGGTGVLAEQFVTTMAGWLGAKMVAGLAGGMGQATSLLYISEVAPVQNRGALLCCYGLFLALGQLSSAIALEVVNVTNPHHWRLAIYSEWVLVGLFLVCLPFIVESPWYYARKGLEDQAKAALKKLNGSVDGYNVEHEYLVMATELEHEQAQRRNIAASTYREIFMGTNFKRTMASFFGVIMLQWSGASVVFSYATYFLQQAGIKQPFQATCIVYSLLVAMVIVSFYTTEKFGRRTLIFTGGTGCFVCNIILGALGTQERTDTNLNATLAVICIWVLFYAGCLAGVGWGLTSEISTPRLRARTTGVVISMSMCFSLMFGYTVPLMLASTGKGARGWGVKTMFLFACLGGIGLVVNFFILPEVGGRTFSEVDEMYESRVPPRKMKGYVAAAKKAGKGEGA</sequence>
<dbReference type="InterPro" id="IPR005829">
    <property type="entry name" value="Sugar_transporter_CS"/>
</dbReference>
<evidence type="ECO:0000256" key="6">
    <source>
        <dbReference type="SAM" id="MobiDB-lite"/>
    </source>
</evidence>
<feature type="transmembrane region" description="Helical" evidence="7">
    <location>
        <begin position="320"/>
        <end position="341"/>
    </location>
</feature>
<feature type="transmembrane region" description="Helical" evidence="7">
    <location>
        <begin position="287"/>
        <end position="308"/>
    </location>
</feature>
<evidence type="ECO:0000259" key="8">
    <source>
        <dbReference type="PROSITE" id="PS50850"/>
    </source>
</evidence>
<evidence type="ECO:0000256" key="7">
    <source>
        <dbReference type="SAM" id="Phobius"/>
    </source>
</evidence>
<keyword evidence="5 7" id="KW-0472">Membrane</keyword>
<proteinExistence type="inferred from homology"/>
<feature type="transmembrane region" description="Helical" evidence="7">
    <location>
        <begin position="415"/>
        <end position="433"/>
    </location>
</feature>
<accession>A0AAF0Y7W6</accession>
<dbReference type="InterPro" id="IPR050360">
    <property type="entry name" value="MFS_Sugar_Transporters"/>
</dbReference>
<dbReference type="PANTHER" id="PTHR48022">
    <property type="entry name" value="PLASTIDIC GLUCOSE TRANSPORTER 4"/>
    <property type="match status" value="1"/>
</dbReference>
<dbReference type="Pfam" id="PF00083">
    <property type="entry name" value="Sugar_tr"/>
    <property type="match status" value="1"/>
</dbReference>
<keyword evidence="4 7" id="KW-1133">Transmembrane helix</keyword>
<dbReference type="AlphaFoldDB" id="A0AAF0Y7W6"/>
<name>A0AAF0Y7W6_9TREE</name>
<dbReference type="Gene3D" id="1.20.1250.20">
    <property type="entry name" value="MFS general substrate transporter like domains"/>
    <property type="match status" value="1"/>
</dbReference>
<dbReference type="GO" id="GO:0016020">
    <property type="term" value="C:membrane"/>
    <property type="evidence" value="ECO:0007669"/>
    <property type="project" value="UniProtKB-SubCell"/>
</dbReference>
<evidence type="ECO:0000256" key="5">
    <source>
        <dbReference type="ARBA" id="ARBA00023136"/>
    </source>
</evidence>
<evidence type="ECO:0000256" key="4">
    <source>
        <dbReference type="ARBA" id="ARBA00022989"/>
    </source>
</evidence>
<organism evidence="9 10">
    <name type="scientific">Vanrija pseudolonga</name>
    <dbReference type="NCBI Taxonomy" id="143232"/>
    <lineage>
        <taxon>Eukaryota</taxon>
        <taxon>Fungi</taxon>
        <taxon>Dikarya</taxon>
        <taxon>Basidiomycota</taxon>
        <taxon>Agaricomycotina</taxon>
        <taxon>Tremellomycetes</taxon>
        <taxon>Trichosporonales</taxon>
        <taxon>Trichosporonaceae</taxon>
        <taxon>Vanrija</taxon>
    </lineage>
</organism>
<evidence type="ECO:0000313" key="10">
    <source>
        <dbReference type="Proteomes" id="UP000827549"/>
    </source>
</evidence>
<evidence type="ECO:0000256" key="1">
    <source>
        <dbReference type="ARBA" id="ARBA00004141"/>
    </source>
</evidence>
<dbReference type="GO" id="GO:0005351">
    <property type="term" value="F:carbohydrate:proton symporter activity"/>
    <property type="evidence" value="ECO:0007669"/>
    <property type="project" value="TreeGrafter"/>
</dbReference>
<dbReference type="PROSITE" id="PS50850">
    <property type="entry name" value="MFS"/>
    <property type="match status" value="1"/>
</dbReference>
<dbReference type="InterPro" id="IPR020846">
    <property type="entry name" value="MFS_dom"/>
</dbReference>
<evidence type="ECO:0000256" key="2">
    <source>
        <dbReference type="ARBA" id="ARBA00010992"/>
    </source>
</evidence>
<feature type="transmembrane region" description="Helical" evidence="7">
    <location>
        <begin position="202"/>
        <end position="222"/>
    </location>
</feature>
<feature type="transmembrane region" description="Helical" evidence="7">
    <location>
        <begin position="379"/>
        <end position="403"/>
    </location>
</feature>
<feature type="transmembrane region" description="Helical" evidence="7">
    <location>
        <begin position="162"/>
        <end position="182"/>
    </location>
</feature>
<dbReference type="EMBL" id="CP086716">
    <property type="protein sequence ID" value="WOO81685.1"/>
    <property type="molecule type" value="Genomic_DNA"/>
</dbReference>
<evidence type="ECO:0000313" key="9">
    <source>
        <dbReference type="EMBL" id="WOO81685.1"/>
    </source>
</evidence>
<dbReference type="RefSeq" id="XP_062627717.1">
    <property type="nucleotide sequence ID" value="XM_062771733.1"/>
</dbReference>
<reference evidence="9" key="1">
    <citation type="submission" date="2023-10" db="EMBL/GenBank/DDBJ databases">
        <authorList>
            <person name="Noh H."/>
        </authorList>
    </citation>
    <scope>NUCLEOTIDE SEQUENCE</scope>
    <source>
        <strain evidence="9">DUCC4014</strain>
    </source>
</reference>
<keyword evidence="10" id="KW-1185">Reference proteome</keyword>
<dbReference type="InterPro" id="IPR005828">
    <property type="entry name" value="MFS_sugar_transport-like"/>
</dbReference>
<dbReference type="PROSITE" id="PS00217">
    <property type="entry name" value="SUGAR_TRANSPORT_2"/>
    <property type="match status" value="1"/>
</dbReference>
<dbReference type="SUPFAM" id="SSF103473">
    <property type="entry name" value="MFS general substrate transporter"/>
    <property type="match status" value="1"/>
</dbReference>
<comment type="similarity">
    <text evidence="2">Belongs to the major facilitator superfamily. Sugar transporter (TC 2.A.1.1) family.</text>
</comment>